<evidence type="ECO:0000259" key="14">
    <source>
        <dbReference type="PROSITE" id="PS50240"/>
    </source>
</evidence>
<dbReference type="EMBL" id="LNIX01000001">
    <property type="protein sequence ID" value="OXA64896.1"/>
    <property type="molecule type" value="Genomic_DNA"/>
</dbReference>
<dbReference type="InterPro" id="IPR043504">
    <property type="entry name" value="Peptidase_S1_PA_chymotrypsin"/>
</dbReference>
<comment type="caution">
    <text evidence="10">Lacks conserved residue(s) required for the propagation of feature annotation.</text>
</comment>
<evidence type="ECO:0000256" key="9">
    <source>
        <dbReference type="ARBA" id="ARBA00051243"/>
    </source>
</evidence>
<dbReference type="Gene3D" id="1.10.510.10">
    <property type="entry name" value="Transferase(Phosphotransferase) domain 1"/>
    <property type="match status" value="1"/>
</dbReference>
<dbReference type="Pfam" id="PF07714">
    <property type="entry name" value="PK_Tyr_Ser-Thr"/>
    <property type="match status" value="1"/>
</dbReference>
<evidence type="ECO:0000256" key="6">
    <source>
        <dbReference type="ARBA" id="ARBA00023136"/>
    </source>
</evidence>
<dbReference type="Pfam" id="PF00057">
    <property type="entry name" value="Ldl_recept_a"/>
    <property type="match status" value="2"/>
</dbReference>
<dbReference type="InterPro" id="IPR023415">
    <property type="entry name" value="LDLR_class-A_CS"/>
</dbReference>
<feature type="disulfide bond" evidence="10">
    <location>
        <begin position="308"/>
        <end position="320"/>
    </location>
</feature>
<keyword evidence="6 11" id="KW-0472">Membrane</keyword>
<dbReference type="InterPro" id="IPR002172">
    <property type="entry name" value="LDrepeatLR_classA_rpt"/>
</dbReference>
<keyword evidence="11" id="KW-1133">Transmembrane helix</keyword>
<evidence type="ECO:0000256" key="5">
    <source>
        <dbReference type="ARBA" id="ARBA00022840"/>
    </source>
</evidence>
<dbReference type="GO" id="GO:0007169">
    <property type="term" value="P:cell surface receptor protein tyrosine kinase signaling pathway"/>
    <property type="evidence" value="ECO:0007669"/>
    <property type="project" value="TreeGrafter"/>
</dbReference>
<comment type="caution">
    <text evidence="15">The sequence shown here is derived from an EMBL/GenBank/DDBJ whole genome shotgun (WGS) entry which is preliminary data.</text>
</comment>
<dbReference type="GO" id="GO:0004714">
    <property type="term" value="F:transmembrane receptor protein tyrosine kinase activity"/>
    <property type="evidence" value="ECO:0007669"/>
    <property type="project" value="UniProtKB-EC"/>
</dbReference>
<dbReference type="GO" id="GO:0005524">
    <property type="term" value="F:ATP binding"/>
    <property type="evidence" value="ECO:0007669"/>
    <property type="project" value="UniProtKB-KW"/>
</dbReference>
<dbReference type="InterPro" id="IPR050122">
    <property type="entry name" value="RTK"/>
</dbReference>
<dbReference type="GO" id="GO:0030182">
    <property type="term" value="P:neuron differentiation"/>
    <property type="evidence" value="ECO:0007669"/>
    <property type="project" value="UniProtKB-ARBA"/>
</dbReference>
<evidence type="ECO:0000256" key="10">
    <source>
        <dbReference type="PROSITE-ProRule" id="PRU00124"/>
    </source>
</evidence>
<dbReference type="PANTHER" id="PTHR24416:SF600">
    <property type="entry name" value="PDGF- AND VEGF-RECEPTOR RELATED, ISOFORM J"/>
    <property type="match status" value="1"/>
</dbReference>
<dbReference type="SMART" id="SM00192">
    <property type="entry name" value="LDLa"/>
    <property type="match status" value="2"/>
</dbReference>
<keyword evidence="2" id="KW-0808">Transferase</keyword>
<keyword evidence="8 10" id="KW-1015">Disulfide bond</keyword>
<dbReference type="PROSITE" id="PS50011">
    <property type="entry name" value="PROTEIN_KINASE_DOM"/>
    <property type="match status" value="1"/>
</dbReference>
<comment type="catalytic activity">
    <reaction evidence="9">
        <text>L-tyrosyl-[protein] + ATP = O-phospho-L-tyrosyl-[protein] + ADP + H(+)</text>
        <dbReference type="Rhea" id="RHEA:10596"/>
        <dbReference type="Rhea" id="RHEA-COMP:10136"/>
        <dbReference type="Rhea" id="RHEA-COMP:20101"/>
        <dbReference type="ChEBI" id="CHEBI:15378"/>
        <dbReference type="ChEBI" id="CHEBI:30616"/>
        <dbReference type="ChEBI" id="CHEBI:46858"/>
        <dbReference type="ChEBI" id="CHEBI:61978"/>
        <dbReference type="ChEBI" id="CHEBI:456216"/>
        <dbReference type="EC" id="2.7.10.1"/>
    </reaction>
</comment>
<dbReference type="SUPFAM" id="SSF56112">
    <property type="entry name" value="Protein kinase-like (PK-like)"/>
    <property type="match status" value="1"/>
</dbReference>
<dbReference type="OrthoDB" id="3256376at2759"/>
<evidence type="ECO:0000259" key="13">
    <source>
        <dbReference type="PROSITE" id="PS50011"/>
    </source>
</evidence>
<dbReference type="GO" id="GO:0050793">
    <property type="term" value="P:regulation of developmental process"/>
    <property type="evidence" value="ECO:0007669"/>
    <property type="project" value="UniProtKB-ARBA"/>
</dbReference>
<dbReference type="Proteomes" id="UP000198287">
    <property type="component" value="Unassembled WGS sequence"/>
</dbReference>
<dbReference type="AlphaFoldDB" id="A0A226F7Q1"/>
<evidence type="ECO:0000256" key="11">
    <source>
        <dbReference type="SAM" id="Phobius"/>
    </source>
</evidence>
<dbReference type="CDD" id="cd00192">
    <property type="entry name" value="PTKc"/>
    <property type="match status" value="1"/>
</dbReference>
<evidence type="ECO:0000256" key="4">
    <source>
        <dbReference type="ARBA" id="ARBA00022777"/>
    </source>
</evidence>
<keyword evidence="11" id="KW-0812">Transmembrane</keyword>
<dbReference type="Gene3D" id="2.40.10.10">
    <property type="entry name" value="Trypsin-like serine proteases"/>
    <property type="match status" value="1"/>
</dbReference>
<feature type="transmembrane region" description="Helical" evidence="11">
    <location>
        <begin position="391"/>
        <end position="414"/>
    </location>
</feature>
<evidence type="ECO:0000256" key="3">
    <source>
        <dbReference type="ARBA" id="ARBA00022741"/>
    </source>
</evidence>
<keyword evidence="3" id="KW-0547">Nucleotide-binding</keyword>
<dbReference type="GO" id="GO:0051130">
    <property type="term" value="P:positive regulation of cellular component organization"/>
    <property type="evidence" value="ECO:0007669"/>
    <property type="project" value="UniProtKB-ARBA"/>
</dbReference>
<dbReference type="GO" id="GO:0005886">
    <property type="term" value="C:plasma membrane"/>
    <property type="evidence" value="ECO:0007669"/>
    <property type="project" value="TreeGrafter"/>
</dbReference>
<keyword evidence="12" id="KW-0732">Signal</keyword>
<dbReference type="CDD" id="cd00112">
    <property type="entry name" value="LDLa"/>
    <property type="match status" value="2"/>
</dbReference>
<keyword evidence="5" id="KW-0067">ATP-binding</keyword>
<feature type="disulfide bond" evidence="10">
    <location>
        <begin position="315"/>
        <end position="333"/>
    </location>
</feature>
<evidence type="ECO:0000256" key="2">
    <source>
        <dbReference type="ARBA" id="ARBA00022679"/>
    </source>
</evidence>
<dbReference type="PRINTS" id="PR00261">
    <property type="entry name" value="LDLRECEPTOR"/>
</dbReference>
<dbReference type="GO" id="GO:0043235">
    <property type="term" value="C:receptor complex"/>
    <property type="evidence" value="ECO:0007669"/>
    <property type="project" value="TreeGrafter"/>
</dbReference>
<dbReference type="InterPro" id="IPR036055">
    <property type="entry name" value="LDL_receptor-like_sf"/>
</dbReference>
<dbReference type="PANTHER" id="PTHR24416">
    <property type="entry name" value="TYROSINE-PROTEIN KINASE RECEPTOR"/>
    <property type="match status" value="1"/>
</dbReference>
<dbReference type="GO" id="GO:0004252">
    <property type="term" value="F:serine-type endopeptidase activity"/>
    <property type="evidence" value="ECO:0007669"/>
    <property type="project" value="InterPro"/>
</dbReference>
<comment type="subcellular location">
    <subcellularLocation>
        <location evidence="1">Endomembrane system</location>
    </subcellularLocation>
</comment>
<dbReference type="FunFam" id="1.10.510.10:FF:001512">
    <property type="entry name" value="Receptor tyrosine-protein kinase erbB-2"/>
    <property type="match status" value="1"/>
</dbReference>
<evidence type="ECO:0000313" key="15">
    <source>
        <dbReference type="EMBL" id="OXA64896.1"/>
    </source>
</evidence>
<dbReference type="SUPFAM" id="SSF57424">
    <property type="entry name" value="LDL receptor-like module"/>
    <property type="match status" value="2"/>
</dbReference>
<dbReference type="PRINTS" id="PR00109">
    <property type="entry name" value="TYRKINASE"/>
</dbReference>
<keyword evidence="7" id="KW-0829">Tyrosine-protein kinase</keyword>
<reference evidence="15 16" key="1">
    <citation type="submission" date="2015-12" db="EMBL/GenBank/DDBJ databases">
        <title>The genome of Folsomia candida.</title>
        <authorList>
            <person name="Faddeeva A."/>
            <person name="Derks M.F."/>
            <person name="Anvar Y."/>
            <person name="Smit S."/>
            <person name="Van Straalen N."/>
            <person name="Roelofs D."/>
        </authorList>
    </citation>
    <scope>NUCLEOTIDE SEQUENCE [LARGE SCALE GENOMIC DNA]</scope>
    <source>
        <strain evidence="15 16">VU population</strain>
        <tissue evidence="15">Whole body</tissue>
    </source>
</reference>
<dbReference type="InterPro" id="IPR011009">
    <property type="entry name" value="Kinase-like_dom_sf"/>
</dbReference>
<evidence type="ECO:0000313" key="16">
    <source>
        <dbReference type="Proteomes" id="UP000198287"/>
    </source>
</evidence>
<dbReference type="InterPro" id="IPR009003">
    <property type="entry name" value="Peptidase_S1_PA"/>
</dbReference>
<feature type="chain" id="PRO_5012126930" evidence="12">
    <location>
        <begin position="30"/>
        <end position="812"/>
    </location>
</feature>
<evidence type="ECO:0000256" key="8">
    <source>
        <dbReference type="ARBA" id="ARBA00023157"/>
    </source>
</evidence>
<dbReference type="Gene3D" id="3.30.200.20">
    <property type="entry name" value="Phosphorylase Kinase, domain 1"/>
    <property type="match status" value="1"/>
</dbReference>
<feature type="domain" description="Protein kinase" evidence="13">
    <location>
        <begin position="478"/>
        <end position="780"/>
    </location>
</feature>
<gene>
    <name evidence="15" type="ORF">Fcan01_01664</name>
</gene>
<keyword evidence="4 15" id="KW-0418">Kinase</keyword>
<dbReference type="InterPro" id="IPR000719">
    <property type="entry name" value="Prot_kinase_dom"/>
</dbReference>
<dbReference type="InterPro" id="IPR001254">
    <property type="entry name" value="Trypsin_dom"/>
</dbReference>
<keyword evidence="15" id="KW-0675">Receptor</keyword>
<dbReference type="GO" id="GO:0012505">
    <property type="term" value="C:endomembrane system"/>
    <property type="evidence" value="ECO:0007669"/>
    <property type="project" value="UniProtKB-SubCell"/>
</dbReference>
<dbReference type="Gene3D" id="4.10.400.10">
    <property type="entry name" value="Low-density Lipoprotein Receptor"/>
    <property type="match status" value="2"/>
</dbReference>
<dbReference type="PROSITE" id="PS01209">
    <property type="entry name" value="LDLRA_1"/>
    <property type="match status" value="1"/>
</dbReference>
<dbReference type="SUPFAM" id="SSF50494">
    <property type="entry name" value="Trypsin-like serine proteases"/>
    <property type="match status" value="1"/>
</dbReference>
<proteinExistence type="predicted"/>
<feature type="signal peptide" evidence="12">
    <location>
        <begin position="1"/>
        <end position="29"/>
    </location>
</feature>
<name>A0A226F7Q1_FOLCA</name>
<evidence type="ECO:0000256" key="1">
    <source>
        <dbReference type="ARBA" id="ARBA00004308"/>
    </source>
</evidence>
<dbReference type="InterPro" id="IPR001245">
    <property type="entry name" value="Ser-Thr/Tyr_kinase_cat_dom"/>
</dbReference>
<dbReference type="GO" id="GO:0048468">
    <property type="term" value="P:cell development"/>
    <property type="evidence" value="ECO:0007669"/>
    <property type="project" value="UniProtKB-ARBA"/>
</dbReference>
<evidence type="ECO:0000256" key="7">
    <source>
        <dbReference type="ARBA" id="ARBA00023137"/>
    </source>
</evidence>
<dbReference type="GO" id="GO:0006508">
    <property type="term" value="P:proteolysis"/>
    <property type="evidence" value="ECO:0007669"/>
    <property type="project" value="InterPro"/>
</dbReference>
<keyword evidence="16" id="KW-1185">Reference proteome</keyword>
<organism evidence="15 16">
    <name type="scientific">Folsomia candida</name>
    <name type="common">Springtail</name>
    <dbReference type="NCBI Taxonomy" id="158441"/>
    <lineage>
        <taxon>Eukaryota</taxon>
        <taxon>Metazoa</taxon>
        <taxon>Ecdysozoa</taxon>
        <taxon>Arthropoda</taxon>
        <taxon>Hexapoda</taxon>
        <taxon>Collembola</taxon>
        <taxon>Entomobryomorpha</taxon>
        <taxon>Isotomoidea</taxon>
        <taxon>Isotomidae</taxon>
        <taxon>Proisotominae</taxon>
        <taxon>Folsomia</taxon>
    </lineage>
</organism>
<accession>A0A226F7Q1</accession>
<evidence type="ECO:0000256" key="12">
    <source>
        <dbReference type="SAM" id="SignalP"/>
    </source>
</evidence>
<dbReference type="PROSITE" id="PS50240">
    <property type="entry name" value="TRYPSIN_DOM"/>
    <property type="match status" value="1"/>
</dbReference>
<sequence>MMKRCLASFESVVIQILALFCNCAQNVGGAVFPCGRPSNSNNLTGPGILSPVDIPWSVAITVRSEFTTDATFSAVLISPSLVLASAHYLLEKGTHRFHIYPYSDYVASMATRKGGDPIHSDPNAIMVSLKHIQIHPQYEEGNWTHWINDYALFHLSEPVHDPRVEPICLPSSDDEALITELRSPTLSETEEELVVTGWNRNIDENLFLRLKTQPFSTCNNLWQNNDETRPNVYRNKWCAVVGQQNTHWTCIHQDVGGVRLINGSYYFSGIVDNFYSTNASRKCFSGAEYYFRDLNKNTLYWIENNLRCGPDNFTCGSGECISLSAVCDQSVQCKDGSDEKPNYCRGRNFCTVDEFACGVYGECIPQEQYCNGVVDCEENGEDEKNCVTNEIPIAIVTGITLTFLAIAVTIVLLWRRNVNNLKKKIRDLTQNEVDDFLLGCPPKKYSVKKKGELSYNYTPDPIQSQPWNASHTIASGDIKIKEEINRGNFGIIYKATLLTNKSVTTKVDQLEEEVAVKTNLKTVGVQDFKILLSELKILAYVGEHANVLRFVGACTENIKQREVYLVVEYCPNGNLYDYLIKNSKYFMANEVMDSSICDHPGAKITSDYQFDNSQYGFLNMYDLVLWSAQIAAGMEYLASKRIAHGDLATRNLLLSANLDIKISDFGLSRQLGYSGVYIKSADEPAPWKWLAIESLISHCVSEKSDVWSFGVTIWEIFTLGKTPYGDDSRYNAAFIENLVSGHRLQQPKLASNEIYDIMSNCWKPCATDRPTFGELRDELITILHTCNGTSKRSSGSSDCKEAQLNYMTVLDI</sequence>
<protein>
    <submittedName>
        <fullName evidence="15">Receptor-like tyrosine-protein kinase kin-16</fullName>
    </submittedName>
</protein>
<dbReference type="PROSITE" id="PS50068">
    <property type="entry name" value="LDLRA_2"/>
    <property type="match status" value="2"/>
</dbReference>
<feature type="domain" description="Peptidase S1" evidence="14">
    <location>
        <begin position="26"/>
        <end position="307"/>
    </location>
</feature>